<dbReference type="GO" id="GO:0000719">
    <property type="term" value="P:photoreactive repair"/>
    <property type="evidence" value="ECO:0007669"/>
    <property type="project" value="TreeGrafter"/>
</dbReference>
<dbReference type="InterPro" id="IPR014729">
    <property type="entry name" value="Rossmann-like_a/b/a_fold"/>
</dbReference>
<comment type="cofactor">
    <cofactor evidence="7">
        <name>(6R)-5,10-methylene-5,6,7,8-tetrahydrofolate</name>
        <dbReference type="ChEBI" id="CHEBI:15636"/>
    </cofactor>
    <text evidence="7">Binds 1 5,10-methenyltetrahydrofolate (MTHF) per subunit.</text>
</comment>
<proteinExistence type="inferred from homology"/>
<dbReference type="SUPFAM" id="SSF52425">
    <property type="entry name" value="Cryptochrome/photolyase, N-terminal domain"/>
    <property type="match status" value="1"/>
</dbReference>
<dbReference type="Gene3D" id="1.10.579.10">
    <property type="entry name" value="DNA Cyclobutane Dipyrimidine Photolyase, subunit A, domain 3"/>
    <property type="match status" value="1"/>
</dbReference>
<sequence length="624" mass="68708">MERTIVWFRADLRLHDNPLLHHSAAQPRWGRDVFYVYCADPQLFSGRLRVTGLPKVGPRRAAFMRQCVQDLRRSLRSRGSELLVFCAAAAAVLPRLTAARSGGGQVGDASAAGGEQGLQAVRVLATAGVTPEEQQEERAVEEALGRLRREAGGPAASLERVWGLTLYHVEDLPYRDVRRELPMVFAPFGRAVRGNFKAADATAVAAARRGEAGVPIREELPRPVLAKAPPAALTVDSLEDLASAWPEAAPYPVELPTEPADSKAERWWDEILVGGETAGLQRLAEFLARDVRSYKETRNRLVGLRYSSKLSAWTAAGCVSPRRAAHALREWEAKNTRSGEPTPSTAHILSEFGWRDYLILLSWKCGPRLFQLRGPGRVQQSWRRDAELEAKLFQGRTGLPLVDAAIREMAVSGFMSNRARQFVASYVIVDLKLDWRVGAELFESLLVDYDVHANWGNWMRAAGVDGQGFGHSGSRWFNLAEERDRFDPRGDFVKLWVSELASVPARYIHIPWTMPLEEQRRAGCMIGKDYPAPPDSPSKQALDGSADPALQNPELFATTREGKTQGARGGKGRGGGRGSRGRGSAAGGPPEVRWPGGDERDQGPPGGTWRPKRRWGNSNQQGAL</sequence>
<feature type="binding site" evidence="5">
    <location>
        <begin position="307"/>
        <end position="311"/>
    </location>
    <ligand>
        <name>FAD</name>
        <dbReference type="ChEBI" id="CHEBI:57692"/>
    </ligand>
</feature>
<dbReference type="PROSITE" id="PS51645">
    <property type="entry name" value="PHR_CRY_ALPHA_BETA"/>
    <property type="match status" value="1"/>
</dbReference>
<evidence type="ECO:0000256" key="3">
    <source>
        <dbReference type="ARBA" id="ARBA00022827"/>
    </source>
</evidence>
<dbReference type="GO" id="GO:0003677">
    <property type="term" value="F:DNA binding"/>
    <property type="evidence" value="ECO:0007669"/>
    <property type="project" value="TreeGrafter"/>
</dbReference>
<name>A0A7S4QMC6_9DINO</name>
<evidence type="ECO:0000256" key="7">
    <source>
        <dbReference type="RuleBase" id="RU367151"/>
    </source>
</evidence>
<comment type="cofactor">
    <cofactor evidence="5 7">
        <name>FAD</name>
        <dbReference type="ChEBI" id="CHEBI:57692"/>
    </cofactor>
    <text evidence="5 7">Binds 1 FAD per subunit.</text>
</comment>
<dbReference type="InterPro" id="IPR036134">
    <property type="entry name" value="Crypto/Photolyase_FAD-like_sf"/>
</dbReference>
<dbReference type="SUPFAM" id="SSF48173">
    <property type="entry name" value="Cryptochrome/photolyase FAD-binding domain"/>
    <property type="match status" value="1"/>
</dbReference>
<keyword evidence="4 7" id="KW-0157">Chromophore</keyword>
<dbReference type="Pfam" id="PF03441">
    <property type="entry name" value="FAD_binding_7"/>
    <property type="match status" value="1"/>
</dbReference>
<dbReference type="AlphaFoldDB" id="A0A7S4QMC6"/>
<evidence type="ECO:0000313" key="10">
    <source>
        <dbReference type="EMBL" id="CAE4588005.1"/>
    </source>
</evidence>
<evidence type="ECO:0000256" key="2">
    <source>
        <dbReference type="ARBA" id="ARBA00022630"/>
    </source>
</evidence>
<feature type="site" description="Electron transfer via tryptophanyl radical" evidence="6">
    <location>
        <position position="458"/>
    </location>
</feature>
<dbReference type="Pfam" id="PF00875">
    <property type="entry name" value="DNA_photolyase"/>
    <property type="match status" value="1"/>
</dbReference>
<keyword evidence="3 5" id="KW-0274">FAD</keyword>
<evidence type="ECO:0000256" key="4">
    <source>
        <dbReference type="ARBA" id="ARBA00022991"/>
    </source>
</evidence>
<evidence type="ECO:0000256" key="8">
    <source>
        <dbReference type="SAM" id="MobiDB-lite"/>
    </source>
</evidence>
<comment type="function">
    <text evidence="7">May have a photoreceptor function.</text>
</comment>
<dbReference type="PANTHER" id="PTHR11455:SF22">
    <property type="entry name" value="CRYPTOCHROME DASH"/>
    <property type="match status" value="1"/>
</dbReference>
<organism evidence="10">
    <name type="scientific">Alexandrium monilatum</name>
    <dbReference type="NCBI Taxonomy" id="311494"/>
    <lineage>
        <taxon>Eukaryota</taxon>
        <taxon>Sar</taxon>
        <taxon>Alveolata</taxon>
        <taxon>Dinophyceae</taxon>
        <taxon>Gonyaulacales</taxon>
        <taxon>Pyrocystaceae</taxon>
        <taxon>Alexandrium</taxon>
    </lineage>
</organism>
<evidence type="ECO:0000259" key="9">
    <source>
        <dbReference type="PROSITE" id="PS51645"/>
    </source>
</evidence>
<protein>
    <recommendedName>
        <fullName evidence="7">Cryptochrome DASH</fullName>
    </recommendedName>
</protein>
<comment type="similarity">
    <text evidence="1 7">Belongs to the DNA photolyase class-1 family.</text>
</comment>
<dbReference type="PANTHER" id="PTHR11455">
    <property type="entry name" value="CRYPTOCHROME"/>
    <property type="match status" value="1"/>
</dbReference>
<dbReference type="EMBL" id="HBNR01033102">
    <property type="protein sequence ID" value="CAE4588005.1"/>
    <property type="molecule type" value="Transcribed_RNA"/>
</dbReference>
<dbReference type="InterPro" id="IPR014133">
    <property type="entry name" value="Cry_DASH"/>
</dbReference>
<dbReference type="GO" id="GO:0003904">
    <property type="term" value="F:deoxyribodipyrimidine photo-lyase activity"/>
    <property type="evidence" value="ECO:0007669"/>
    <property type="project" value="TreeGrafter"/>
</dbReference>
<gene>
    <name evidence="10" type="ORF">AMON00008_LOCUS22722</name>
</gene>
<dbReference type="PRINTS" id="PR00147">
    <property type="entry name" value="DNAPHOTLYASE"/>
</dbReference>
<feature type="compositionally biased region" description="Gly residues" evidence="8">
    <location>
        <begin position="567"/>
        <end position="578"/>
    </location>
</feature>
<dbReference type="NCBIfam" id="TIGR02765">
    <property type="entry name" value="crypto_DASH"/>
    <property type="match status" value="1"/>
</dbReference>
<feature type="binding site" evidence="5">
    <location>
        <position position="294"/>
    </location>
    <ligand>
        <name>FAD</name>
        <dbReference type="ChEBI" id="CHEBI:57692"/>
    </ligand>
</feature>
<dbReference type="InterPro" id="IPR002081">
    <property type="entry name" value="Cryptochrome/DNA_photolyase_1"/>
</dbReference>
<evidence type="ECO:0000256" key="5">
    <source>
        <dbReference type="PIRSR" id="PIRSR602081-1"/>
    </source>
</evidence>
<feature type="domain" description="Photolyase/cryptochrome alpha/beta" evidence="9">
    <location>
        <begin position="2"/>
        <end position="166"/>
    </location>
</feature>
<accession>A0A7S4QMC6</accession>
<dbReference type="InterPro" id="IPR036155">
    <property type="entry name" value="Crypto/Photolyase_N_sf"/>
</dbReference>
<feature type="binding site" evidence="5">
    <location>
        <begin position="448"/>
        <end position="450"/>
    </location>
    <ligand>
        <name>FAD</name>
        <dbReference type="ChEBI" id="CHEBI:57692"/>
    </ligand>
</feature>
<dbReference type="Gene3D" id="3.40.50.620">
    <property type="entry name" value="HUPs"/>
    <property type="match status" value="1"/>
</dbReference>
<dbReference type="InterPro" id="IPR005101">
    <property type="entry name" value="Cryptochr/Photolyase_FAD-bd"/>
</dbReference>
<feature type="region of interest" description="Disordered" evidence="8">
    <location>
        <begin position="526"/>
        <end position="624"/>
    </location>
</feature>
<feature type="site" description="Electron transfer via tryptophanyl radical" evidence="6">
    <location>
        <position position="435"/>
    </location>
</feature>
<dbReference type="Gene3D" id="1.25.40.80">
    <property type="match status" value="1"/>
</dbReference>
<feature type="site" description="Electron transfer via tryptophanyl radical" evidence="6">
    <location>
        <position position="382"/>
    </location>
</feature>
<keyword evidence="2 5" id="KW-0285">Flavoprotein</keyword>
<dbReference type="GO" id="GO:0071949">
    <property type="term" value="F:FAD binding"/>
    <property type="evidence" value="ECO:0007669"/>
    <property type="project" value="TreeGrafter"/>
</dbReference>
<evidence type="ECO:0000256" key="1">
    <source>
        <dbReference type="ARBA" id="ARBA00005862"/>
    </source>
</evidence>
<reference evidence="10" key="1">
    <citation type="submission" date="2021-01" db="EMBL/GenBank/DDBJ databases">
        <authorList>
            <person name="Corre E."/>
            <person name="Pelletier E."/>
            <person name="Niang G."/>
            <person name="Scheremetjew M."/>
            <person name="Finn R."/>
            <person name="Kale V."/>
            <person name="Holt S."/>
            <person name="Cochrane G."/>
            <person name="Meng A."/>
            <person name="Brown T."/>
            <person name="Cohen L."/>
        </authorList>
    </citation>
    <scope>NUCLEOTIDE SEQUENCE</scope>
    <source>
        <strain evidence="10">CCMP3105</strain>
    </source>
</reference>
<evidence type="ECO:0000256" key="6">
    <source>
        <dbReference type="PIRSR" id="PIRSR602081-2"/>
    </source>
</evidence>
<dbReference type="InterPro" id="IPR006050">
    <property type="entry name" value="DNA_photolyase_N"/>
</dbReference>